<organism evidence="2">
    <name type="scientific">Pan troglodytes</name>
    <name type="common">Chimpanzee</name>
    <dbReference type="NCBI Taxonomy" id="9598"/>
    <lineage>
        <taxon>Eukaryota</taxon>
        <taxon>Metazoa</taxon>
        <taxon>Chordata</taxon>
        <taxon>Craniata</taxon>
        <taxon>Vertebrata</taxon>
        <taxon>Euteleostomi</taxon>
        <taxon>Mammalia</taxon>
        <taxon>Eutheria</taxon>
        <taxon>Euarchontoglires</taxon>
        <taxon>Primates</taxon>
        <taxon>Haplorrhini</taxon>
        <taxon>Catarrhini</taxon>
        <taxon>Hominidae</taxon>
        <taxon>Pan</taxon>
    </lineage>
</organism>
<evidence type="ECO:0000256" key="1">
    <source>
        <dbReference type="SAM" id="MobiDB-lite"/>
    </source>
</evidence>
<feature type="region of interest" description="Disordered" evidence="1">
    <location>
        <begin position="47"/>
        <end position="67"/>
    </location>
</feature>
<feature type="compositionally biased region" description="Basic and acidic residues" evidence="1">
    <location>
        <begin position="113"/>
        <end position="124"/>
    </location>
</feature>
<name>A0A2J8QPF1_PANTR</name>
<protein>
    <submittedName>
        <fullName evidence="2">APOL4 isoform 1</fullName>
    </submittedName>
    <submittedName>
        <fullName evidence="3">APOL4 isoform 2</fullName>
    </submittedName>
</protein>
<dbReference type="EMBL" id="NBAG03000026">
    <property type="protein sequence ID" value="PNI98156.1"/>
    <property type="molecule type" value="Genomic_DNA"/>
</dbReference>
<reference evidence="2" key="1">
    <citation type="submission" date="2017-12" db="EMBL/GenBank/DDBJ databases">
        <title>High-resolution comparative analysis of great ape genomes.</title>
        <authorList>
            <person name="Pollen A."/>
            <person name="Hastie A."/>
            <person name="Hormozdiari F."/>
            <person name="Dougherty M."/>
            <person name="Liu R."/>
            <person name="Chaisson M."/>
            <person name="Hoppe E."/>
            <person name="Hill C."/>
            <person name="Pang A."/>
            <person name="Hillier L."/>
            <person name="Baker C."/>
            <person name="Armstrong J."/>
            <person name="Shendure J."/>
            <person name="Paten B."/>
            <person name="Wilson R."/>
            <person name="Chao H."/>
            <person name="Schneider V."/>
            <person name="Ventura M."/>
            <person name="Kronenberg Z."/>
            <person name="Murali S."/>
            <person name="Gordon D."/>
            <person name="Cantsilieris S."/>
            <person name="Munson K."/>
            <person name="Nelson B."/>
            <person name="Raja A."/>
            <person name="Underwood J."/>
            <person name="Diekhans M."/>
            <person name="Fiddes I."/>
            <person name="Haussler D."/>
            <person name="Eichler E."/>
        </authorList>
    </citation>
    <scope>NUCLEOTIDE SEQUENCE [LARGE SCALE GENOMIC DNA]</scope>
    <source>
        <strain evidence="2">Yerkes chimp pedigree #C0471</strain>
        <tissue evidence="2">Blood</tissue>
    </source>
</reference>
<gene>
    <name evidence="2" type="ORF">CK820_G0024665</name>
</gene>
<evidence type="ECO:0000313" key="3">
    <source>
        <dbReference type="EMBL" id="PNI98156.1"/>
    </source>
</evidence>
<dbReference type="AlphaFoldDB" id="A0A2J8QPF1"/>
<dbReference type="EMBL" id="NBAG03000026">
    <property type="protein sequence ID" value="PNI98155.1"/>
    <property type="molecule type" value="Genomic_DNA"/>
</dbReference>
<accession>A0A2J8QPF1</accession>
<feature type="region of interest" description="Disordered" evidence="1">
    <location>
        <begin position="102"/>
        <end position="124"/>
    </location>
</feature>
<sequence length="124" mass="13718">MGSWVQLITSVGRVQGPSSLPSCSSALFWSSQFYWLMVLRWLPWPRGSHSEQSRKKAKGCPSPVIPVPYSKKRPDAPLHTPLVNAAQDWVPLFPLLHGVPRRQTSVGLNPETKAGKGKREASGF</sequence>
<comment type="caution">
    <text evidence="2">The sequence shown here is derived from an EMBL/GenBank/DDBJ whole genome shotgun (WGS) entry which is preliminary data.</text>
</comment>
<proteinExistence type="predicted"/>
<evidence type="ECO:0000313" key="2">
    <source>
        <dbReference type="EMBL" id="PNI98155.1"/>
    </source>
</evidence>